<reference evidence="1" key="1">
    <citation type="journal article" date="2015" name="Nature">
        <title>Complex archaea that bridge the gap between prokaryotes and eukaryotes.</title>
        <authorList>
            <person name="Spang A."/>
            <person name="Saw J.H."/>
            <person name="Jorgensen S.L."/>
            <person name="Zaremba-Niedzwiedzka K."/>
            <person name="Martijn J."/>
            <person name="Lind A.E."/>
            <person name="van Eijk R."/>
            <person name="Schleper C."/>
            <person name="Guy L."/>
            <person name="Ettema T.J."/>
        </authorList>
    </citation>
    <scope>NUCLEOTIDE SEQUENCE</scope>
</reference>
<name>A0A0F9EI15_9ZZZZ</name>
<proteinExistence type="predicted"/>
<sequence length="194" mass="20967">SQSYTSNPSSCSATFQLSYKWERVPLLLLPAANPKFSGAPELEKSGWRLESGFSCDQDAWLEVSFGQTLRYGCGTIGIRQAAERPVGGIESSVEEMPGIHVRITCQVGEHAPRFEHLGAKSPDVDMVVGGFFSSSSAKERGRCQQSMAKAAISVPAVGTSAGVLSAPTECHDTCCPCQKLRQPYSARSYVIWKD</sequence>
<feature type="non-terminal residue" evidence="1">
    <location>
        <position position="1"/>
    </location>
</feature>
<evidence type="ECO:0000313" key="1">
    <source>
        <dbReference type="EMBL" id="KKL73624.1"/>
    </source>
</evidence>
<protein>
    <submittedName>
        <fullName evidence="1">Uncharacterized protein</fullName>
    </submittedName>
</protein>
<comment type="caution">
    <text evidence="1">The sequence shown here is derived from an EMBL/GenBank/DDBJ whole genome shotgun (WGS) entry which is preliminary data.</text>
</comment>
<accession>A0A0F9EI15</accession>
<dbReference type="EMBL" id="LAZR01024903">
    <property type="protein sequence ID" value="KKL73624.1"/>
    <property type="molecule type" value="Genomic_DNA"/>
</dbReference>
<organism evidence="1">
    <name type="scientific">marine sediment metagenome</name>
    <dbReference type="NCBI Taxonomy" id="412755"/>
    <lineage>
        <taxon>unclassified sequences</taxon>
        <taxon>metagenomes</taxon>
        <taxon>ecological metagenomes</taxon>
    </lineage>
</organism>
<gene>
    <name evidence="1" type="ORF">LCGC14_2073060</name>
</gene>
<dbReference type="AlphaFoldDB" id="A0A0F9EI15"/>